<reference evidence="2" key="2">
    <citation type="journal article" date="2015" name="Fish Shellfish Immunol.">
        <title>Early steps in the European eel (Anguilla anguilla)-Vibrio vulnificus interaction in the gills: Role of the RtxA13 toxin.</title>
        <authorList>
            <person name="Callol A."/>
            <person name="Pajuelo D."/>
            <person name="Ebbesson L."/>
            <person name="Teles M."/>
            <person name="MacKenzie S."/>
            <person name="Amaro C."/>
        </authorList>
    </citation>
    <scope>NUCLEOTIDE SEQUENCE</scope>
</reference>
<feature type="compositionally biased region" description="Polar residues" evidence="1">
    <location>
        <begin position="22"/>
        <end position="35"/>
    </location>
</feature>
<evidence type="ECO:0000313" key="2">
    <source>
        <dbReference type="EMBL" id="JAH88197.1"/>
    </source>
</evidence>
<evidence type="ECO:0000256" key="1">
    <source>
        <dbReference type="SAM" id="MobiDB-lite"/>
    </source>
</evidence>
<reference evidence="2" key="1">
    <citation type="submission" date="2014-11" db="EMBL/GenBank/DDBJ databases">
        <authorList>
            <person name="Amaro Gonzalez C."/>
        </authorList>
    </citation>
    <scope>NUCLEOTIDE SEQUENCE</scope>
</reference>
<name>A0A0E9WCV5_ANGAN</name>
<sequence length="35" mass="3874">MSSWLHLEPLVSPSSWDREGENSATSQQVDGLSGW</sequence>
<protein>
    <submittedName>
        <fullName evidence="2">Uncharacterized protein</fullName>
    </submittedName>
</protein>
<feature type="region of interest" description="Disordered" evidence="1">
    <location>
        <begin position="1"/>
        <end position="35"/>
    </location>
</feature>
<organism evidence="2">
    <name type="scientific">Anguilla anguilla</name>
    <name type="common">European freshwater eel</name>
    <name type="synonym">Muraena anguilla</name>
    <dbReference type="NCBI Taxonomy" id="7936"/>
    <lineage>
        <taxon>Eukaryota</taxon>
        <taxon>Metazoa</taxon>
        <taxon>Chordata</taxon>
        <taxon>Craniata</taxon>
        <taxon>Vertebrata</taxon>
        <taxon>Euteleostomi</taxon>
        <taxon>Actinopterygii</taxon>
        <taxon>Neopterygii</taxon>
        <taxon>Teleostei</taxon>
        <taxon>Anguilliformes</taxon>
        <taxon>Anguillidae</taxon>
        <taxon>Anguilla</taxon>
    </lineage>
</organism>
<dbReference type="AlphaFoldDB" id="A0A0E9WCV5"/>
<accession>A0A0E9WCV5</accession>
<proteinExistence type="predicted"/>
<dbReference type="EMBL" id="GBXM01020380">
    <property type="protein sequence ID" value="JAH88197.1"/>
    <property type="molecule type" value="Transcribed_RNA"/>
</dbReference>